<evidence type="ECO:0000256" key="1">
    <source>
        <dbReference type="ARBA" id="ARBA00022723"/>
    </source>
</evidence>
<dbReference type="SUPFAM" id="SSF53187">
    <property type="entry name" value="Zn-dependent exopeptidases"/>
    <property type="match status" value="1"/>
</dbReference>
<dbReference type="RefSeq" id="WP_254572524.1">
    <property type="nucleotide sequence ID" value="NZ_CP098502.1"/>
</dbReference>
<evidence type="ECO:0000256" key="2">
    <source>
        <dbReference type="ARBA" id="ARBA00022801"/>
    </source>
</evidence>
<dbReference type="InterPro" id="IPR011650">
    <property type="entry name" value="Peptidase_M20_dimer"/>
</dbReference>
<dbReference type="Gene3D" id="3.30.70.360">
    <property type="match status" value="1"/>
</dbReference>
<dbReference type="Gene3D" id="3.40.630.10">
    <property type="entry name" value="Zn peptidases"/>
    <property type="match status" value="1"/>
</dbReference>
<keyword evidence="5" id="KW-1185">Reference proteome</keyword>
<evidence type="ECO:0000313" key="4">
    <source>
        <dbReference type="EMBL" id="UTI65846.1"/>
    </source>
</evidence>
<keyword evidence="2" id="KW-0378">Hydrolase</keyword>
<organism evidence="4 5">
    <name type="scientific">Paraconexibacter antarcticus</name>
    <dbReference type="NCBI Taxonomy" id="2949664"/>
    <lineage>
        <taxon>Bacteria</taxon>
        <taxon>Bacillati</taxon>
        <taxon>Actinomycetota</taxon>
        <taxon>Thermoleophilia</taxon>
        <taxon>Solirubrobacterales</taxon>
        <taxon>Paraconexibacteraceae</taxon>
        <taxon>Paraconexibacter</taxon>
    </lineage>
</organism>
<proteinExistence type="predicted"/>
<dbReference type="SUPFAM" id="SSF55031">
    <property type="entry name" value="Bacterial exopeptidase dimerisation domain"/>
    <property type="match status" value="1"/>
</dbReference>
<gene>
    <name evidence="4" type="ORF">NBH00_06415</name>
</gene>
<evidence type="ECO:0000313" key="5">
    <source>
        <dbReference type="Proteomes" id="UP001056035"/>
    </source>
</evidence>
<dbReference type="InterPro" id="IPR036264">
    <property type="entry name" value="Bact_exopeptidase_dim_dom"/>
</dbReference>
<dbReference type="Pfam" id="PF07687">
    <property type="entry name" value="M20_dimer"/>
    <property type="match status" value="1"/>
</dbReference>
<evidence type="ECO:0000259" key="3">
    <source>
        <dbReference type="Pfam" id="PF07687"/>
    </source>
</evidence>
<dbReference type="InterPro" id="IPR050072">
    <property type="entry name" value="Peptidase_M20A"/>
</dbReference>
<dbReference type="Pfam" id="PF01546">
    <property type="entry name" value="Peptidase_M20"/>
    <property type="match status" value="1"/>
</dbReference>
<reference evidence="4 5" key="1">
    <citation type="submission" date="2022-06" db="EMBL/GenBank/DDBJ databases">
        <title>Paraconexibacter antarcticus.</title>
        <authorList>
            <person name="Kim C.S."/>
        </authorList>
    </citation>
    <scope>NUCLEOTIDE SEQUENCE [LARGE SCALE GENOMIC DNA]</scope>
    <source>
        <strain evidence="4 5">02-257</strain>
    </source>
</reference>
<name>A0ABY5DW08_9ACTN</name>
<dbReference type="Proteomes" id="UP001056035">
    <property type="component" value="Chromosome"/>
</dbReference>
<keyword evidence="1" id="KW-0479">Metal-binding</keyword>
<dbReference type="PANTHER" id="PTHR43808">
    <property type="entry name" value="ACETYLORNITHINE DEACETYLASE"/>
    <property type="match status" value="1"/>
</dbReference>
<protein>
    <submittedName>
        <fullName evidence="4">M20/M25/M40 family metallo-hydrolase</fullName>
    </submittedName>
</protein>
<sequence length="380" mass="40761">MDEGLLAQRLMTYDTSKPDQLQAAAAFLKGWLESRNLAFEERSHNGLPVIVASAGAAAGPGIPTVVLHGHLDVVPAFAHQFTPKVEGDRLIGRGAYDMKGALAAMMCTLEDVSAQDRVRILFYCVPDEESEDVEDRSTDALVAEGIPADFAITGEPTDLHIGVQAKGVLAIRVEVSGTACHGSTPWQGDNAILKAHDVFRRIETLPFSRMSSDLFDRPSINLARIEGGDAFNKVPDRCWMDVDIRFLPGQDTGEILAQIRSIADTAILKCFTRAPAIVSRTNPYVLALRDGISRSIEGDALSVGRDGASDAISFLEAGIPAVEFGPVGAGHHGPEEWVSLTSLARYRQALGDFVHALPSWLEKLDPAAGPDLRSVEGGLA</sequence>
<accession>A0ABY5DW08</accession>
<dbReference type="EMBL" id="CP098502">
    <property type="protein sequence ID" value="UTI65846.1"/>
    <property type="molecule type" value="Genomic_DNA"/>
</dbReference>
<feature type="domain" description="Peptidase M20 dimerisation" evidence="3">
    <location>
        <begin position="165"/>
        <end position="266"/>
    </location>
</feature>
<dbReference type="InterPro" id="IPR002933">
    <property type="entry name" value="Peptidase_M20"/>
</dbReference>